<dbReference type="Proteomes" id="UP000515158">
    <property type="component" value="Unplaced"/>
</dbReference>
<protein>
    <submittedName>
        <fullName evidence="3">Uncharacterized protein LOC117642852 isoform X1</fullName>
    </submittedName>
</protein>
<evidence type="ECO:0000313" key="2">
    <source>
        <dbReference type="Proteomes" id="UP000515158"/>
    </source>
</evidence>
<dbReference type="GeneID" id="117642852"/>
<proteinExistence type="predicted"/>
<feature type="chain" id="PRO_5028425223" evidence="1">
    <location>
        <begin position="18"/>
        <end position="301"/>
    </location>
</feature>
<evidence type="ECO:0000313" key="3">
    <source>
        <dbReference type="RefSeq" id="XP_034237338.1"/>
    </source>
</evidence>
<dbReference type="InParanoid" id="A0A6P8YCF0"/>
<feature type="signal peptide" evidence="1">
    <location>
        <begin position="1"/>
        <end position="17"/>
    </location>
</feature>
<dbReference type="AlphaFoldDB" id="A0A6P8YCF0"/>
<reference evidence="3" key="1">
    <citation type="submission" date="2025-08" db="UniProtKB">
        <authorList>
            <consortium name="RefSeq"/>
        </authorList>
    </citation>
    <scope>IDENTIFICATION</scope>
    <source>
        <tissue evidence="3">Total insect</tissue>
    </source>
</reference>
<gene>
    <name evidence="3" type="primary">LOC117642852</name>
</gene>
<sequence>MARVLLLVLALVAAASAQGRYTRAQLAELYGRIDVCLEPVPQSGFNNQPANICKYDAKEELLRGYTKESQVDRITACLKRYEVPVADEVVAAAEECLRESLTKPVAARVARQLQRAQYTRAQLAELNGRIDVCLEPVPQSGFNNQPANICKYDAKEELLRGYTKESQIDRITACLKRYEVPVAADIVAAAEECLRESLTKPVAAEVARQLQRAEYTRAQLRELYGRIDVCLEPVPQDGLSNQPANICSYDAKEELLRGYTKESQVERITDCLKRYEVPVAADVVAAAEQCLKESLPKPVTA</sequence>
<accession>A0A6P8YCF0</accession>
<dbReference type="RefSeq" id="XP_034237338.1">
    <property type="nucleotide sequence ID" value="XM_034381447.1"/>
</dbReference>
<dbReference type="KEGG" id="tpal:117642852"/>
<evidence type="ECO:0000256" key="1">
    <source>
        <dbReference type="SAM" id="SignalP"/>
    </source>
</evidence>
<keyword evidence="2" id="KW-1185">Reference proteome</keyword>
<organism evidence="3">
    <name type="scientific">Thrips palmi</name>
    <name type="common">Melon thrips</name>
    <dbReference type="NCBI Taxonomy" id="161013"/>
    <lineage>
        <taxon>Eukaryota</taxon>
        <taxon>Metazoa</taxon>
        <taxon>Ecdysozoa</taxon>
        <taxon>Arthropoda</taxon>
        <taxon>Hexapoda</taxon>
        <taxon>Insecta</taxon>
        <taxon>Pterygota</taxon>
        <taxon>Neoptera</taxon>
        <taxon>Paraneoptera</taxon>
        <taxon>Thysanoptera</taxon>
        <taxon>Terebrantia</taxon>
        <taxon>Thripoidea</taxon>
        <taxon>Thripidae</taxon>
        <taxon>Thrips</taxon>
    </lineage>
</organism>
<name>A0A6P8YCF0_THRPL</name>
<keyword evidence="1" id="KW-0732">Signal</keyword>